<dbReference type="AlphaFoldDB" id="A0AAD9AHM7"/>
<comment type="caution">
    <text evidence="1">The sequence shown here is derived from an EMBL/GenBank/DDBJ whole genome shotgun (WGS) entry which is preliminary data.</text>
</comment>
<protein>
    <submittedName>
        <fullName evidence="1">Uncharacterized protein</fullName>
    </submittedName>
</protein>
<gene>
    <name evidence="1" type="ORF">CCHR01_09123</name>
</gene>
<evidence type="ECO:0000313" key="1">
    <source>
        <dbReference type="EMBL" id="KAK1848218.1"/>
    </source>
</evidence>
<dbReference type="Proteomes" id="UP001243330">
    <property type="component" value="Unassembled WGS sequence"/>
</dbReference>
<name>A0AAD9AHM7_9PEZI</name>
<organism evidence="1 2">
    <name type="scientific">Colletotrichum chrysophilum</name>
    <dbReference type="NCBI Taxonomy" id="1836956"/>
    <lineage>
        <taxon>Eukaryota</taxon>
        <taxon>Fungi</taxon>
        <taxon>Dikarya</taxon>
        <taxon>Ascomycota</taxon>
        <taxon>Pezizomycotina</taxon>
        <taxon>Sordariomycetes</taxon>
        <taxon>Hypocreomycetidae</taxon>
        <taxon>Glomerellales</taxon>
        <taxon>Glomerellaceae</taxon>
        <taxon>Colletotrichum</taxon>
        <taxon>Colletotrichum gloeosporioides species complex</taxon>
    </lineage>
</organism>
<sequence length="46" mass="5457">MASVYLGRHWYWVFDLPSWRLDKRLDGFHKSSESWATSSRLGARSL</sequence>
<reference evidence="1" key="1">
    <citation type="submission" date="2023-01" db="EMBL/GenBank/DDBJ databases">
        <title>Colletotrichum chrysophilum M932 genome sequence.</title>
        <authorList>
            <person name="Baroncelli R."/>
        </authorList>
    </citation>
    <scope>NUCLEOTIDE SEQUENCE</scope>
    <source>
        <strain evidence="1">M932</strain>
    </source>
</reference>
<keyword evidence="2" id="KW-1185">Reference proteome</keyword>
<proteinExistence type="predicted"/>
<dbReference type="EMBL" id="JAQOWY010000177">
    <property type="protein sequence ID" value="KAK1848218.1"/>
    <property type="molecule type" value="Genomic_DNA"/>
</dbReference>
<evidence type="ECO:0000313" key="2">
    <source>
        <dbReference type="Proteomes" id="UP001243330"/>
    </source>
</evidence>
<accession>A0AAD9AHM7</accession>